<name>A0ABQ5ITC0_9ASTR</name>
<feature type="compositionally biased region" description="Polar residues" evidence="1">
    <location>
        <begin position="954"/>
        <end position="986"/>
    </location>
</feature>
<keyword evidence="4" id="KW-1185">Reference proteome</keyword>
<feature type="region of interest" description="Disordered" evidence="1">
    <location>
        <begin position="954"/>
        <end position="1033"/>
    </location>
</feature>
<dbReference type="PANTHER" id="PTHR11439">
    <property type="entry name" value="GAG-POL-RELATED RETROTRANSPOSON"/>
    <property type="match status" value="1"/>
</dbReference>
<organism evidence="3 4">
    <name type="scientific">Tanacetum coccineum</name>
    <dbReference type="NCBI Taxonomy" id="301880"/>
    <lineage>
        <taxon>Eukaryota</taxon>
        <taxon>Viridiplantae</taxon>
        <taxon>Streptophyta</taxon>
        <taxon>Embryophyta</taxon>
        <taxon>Tracheophyta</taxon>
        <taxon>Spermatophyta</taxon>
        <taxon>Magnoliopsida</taxon>
        <taxon>eudicotyledons</taxon>
        <taxon>Gunneridae</taxon>
        <taxon>Pentapetalae</taxon>
        <taxon>asterids</taxon>
        <taxon>campanulids</taxon>
        <taxon>Asterales</taxon>
        <taxon>Asteraceae</taxon>
        <taxon>Asteroideae</taxon>
        <taxon>Anthemideae</taxon>
        <taxon>Anthemidinae</taxon>
        <taxon>Tanacetum</taxon>
    </lineage>
</organism>
<feature type="domain" description="Reverse transcriptase Ty1/copia-type" evidence="2">
    <location>
        <begin position="503"/>
        <end position="667"/>
    </location>
</feature>
<dbReference type="Proteomes" id="UP001151760">
    <property type="component" value="Unassembled WGS sequence"/>
</dbReference>
<protein>
    <submittedName>
        <fullName evidence="3">Ribonuclease H-like domain-containing protein</fullName>
    </submittedName>
</protein>
<reference evidence="3" key="1">
    <citation type="journal article" date="2022" name="Int. J. Mol. Sci.">
        <title>Draft Genome of Tanacetum Coccineum: Genomic Comparison of Closely Related Tanacetum-Family Plants.</title>
        <authorList>
            <person name="Yamashiro T."/>
            <person name="Shiraishi A."/>
            <person name="Nakayama K."/>
            <person name="Satake H."/>
        </authorList>
    </citation>
    <scope>NUCLEOTIDE SEQUENCE</scope>
</reference>
<feature type="region of interest" description="Disordered" evidence="1">
    <location>
        <begin position="880"/>
        <end position="909"/>
    </location>
</feature>
<gene>
    <name evidence="3" type="ORF">Tco_1113845</name>
</gene>
<dbReference type="PANTHER" id="PTHR11439:SF495">
    <property type="entry name" value="REVERSE TRANSCRIPTASE, RNA-DEPENDENT DNA POLYMERASE-RELATED"/>
    <property type="match status" value="1"/>
</dbReference>
<proteinExistence type="predicted"/>
<accession>A0ABQ5ITC0</accession>
<evidence type="ECO:0000259" key="2">
    <source>
        <dbReference type="Pfam" id="PF07727"/>
    </source>
</evidence>
<sequence length="1545" mass="175266">MTHPHPKRNFVPTAVAIKSGQVPVNAVMQSPPRAGASISTARPVNTATPKPKVKDALPTTYSYFKAYSPVRRDFNQKSAAKTNNFNEKVNTARVNNVTTTGLKAVVSAAKGNRENAIKGFLIVDALDILLETSPSLQIIKKLMVDLLYLEEVLKEVKLPAKKNNVLFTETKCLVLSPDFKLLDESQVLLKVPRHDNMYSFDLKNVVPLGAVNTTCYVQNRCHVTILNTLDPQGKYDGKSDERFLDGYSIYSKSFRVFNTRTRKVEENLHITFLENKPNVTGSGPDCLFDIDLLINSMNYKPVTAWNQTNRNTVANDAGKKITEELANEGESNGQEKEIETSNKKGYANNTNRVSTISQSVSGVGQSFVNDLSTYPLMPDLEDTTDLLNTGIFSGAYDDEDVGAEADLNNFEITMNVSPIPTTRIHKDHPKEQIIGDPLSAPQTRRMTKSAQEHAMIEAMQDELLQFRLQNVWRLVDLPKGKHAIRTKWVYRNKKDERWIVVRNNMDVKSAFLYGTIKEEVYVYQPPGFEDPQFLNKVYKVEKALYGLHQALRAWYETLSTYLLENGFRRGTIDKTLFIKKVKGDILLVQVYVDDIIFGSTKKYLCVEFEQMMHKRFQMSSMGELTFFLRLQVKQKDDRIFISQDKYMVDILKNFDFVTVKTASTPIEINKAFLKDEEVEDIMFAVCAYARFQVTPKVSHLHAVKRIFRYLKGQPKLGLWYPRDSPFDLEAFSDSDYAGASLERKSTTGGCQFLDKRLISWQYKKQTIVANSTTEAEYIVATNCYGQIYDWCDLKMILVVNLELKLLVVRLILLSRIWYCWATVSTARQKLVLLSQKPFNDTYETPKQTQKVFPNMRRKGKGFSGTVTPLFASMLVPHVVKGEGSGQPSEPQPPPSTAPPSQEGKVSAVGDKAVHKELGDRVERAATTATSLDAAQDSGNILKTQSMAIPNVPLSQEISTSGSPRCQESMGSTIAQTRSERVSTSSYDLPLPGGNTPGSDEERFEHHELTNNVPPTPHDSPLRGGHTPRSDEGRLQQENLMDIVTALLQKVEGLESDLKRTKMLYATAFKKLINRVKSLKDELKFQKSKSKRRRLTLVTSEDEEDLVAEDPSKQGRSLIEEMDLDARISLVPPHVEVQGSTFVSTATPQRNTDTTADDLTLAETLMEIRKSAAKDKGKAKIDETESPRKMKQRERVQISRDEEVAQKLQEEFDATERQRMAQVHQAAQGFTNAKWNDVLARVSAVKDFVQQLQAGEKCSEEDLPMTPAQQKDYMSNYIKNQEGGYSIKQLKLLSFEQEVQRLKRAGQQVLEKPVKRQKTKEASGSGEEQSAEKEKELSEEELHKLLVIVLVEELVIQPLQVKDDLVKLWDLVKERFSTTEPTDDKEKELWVELKRLFKPDNDDILWKLQRYMHDPLVWRLYDTCGVHHVTSVRGHDIFMLVEKEYPLTRGTLGLMMVARLLVEADSEMSRELLRKIFYQSNRPRQGGLLGIRAFYNLMLLLQVCAAAKDYKKQSKSLVFTAGTKVTTARRLTTVRRIKMSKEIRIV</sequence>
<dbReference type="CDD" id="cd09272">
    <property type="entry name" value="RNase_HI_RT_Ty1"/>
    <property type="match status" value="1"/>
</dbReference>
<evidence type="ECO:0000313" key="4">
    <source>
        <dbReference type="Proteomes" id="UP001151760"/>
    </source>
</evidence>
<feature type="compositionally biased region" description="Basic and acidic residues" evidence="1">
    <location>
        <begin position="999"/>
        <end position="1008"/>
    </location>
</feature>
<reference evidence="3" key="2">
    <citation type="submission" date="2022-01" db="EMBL/GenBank/DDBJ databases">
        <authorList>
            <person name="Yamashiro T."/>
            <person name="Shiraishi A."/>
            <person name="Satake H."/>
            <person name="Nakayama K."/>
        </authorList>
    </citation>
    <scope>NUCLEOTIDE SEQUENCE</scope>
</reference>
<dbReference type="InterPro" id="IPR043502">
    <property type="entry name" value="DNA/RNA_pol_sf"/>
</dbReference>
<comment type="caution">
    <text evidence="3">The sequence shown here is derived from an EMBL/GenBank/DDBJ whole genome shotgun (WGS) entry which is preliminary data.</text>
</comment>
<dbReference type="InterPro" id="IPR013103">
    <property type="entry name" value="RVT_2"/>
</dbReference>
<feature type="region of interest" description="Disordered" evidence="1">
    <location>
        <begin position="1309"/>
        <end position="1335"/>
    </location>
</feature>
<feature type="region of interest" description="Disordered" evidence="1">
    <location>
        <begin position="1171"/>
        <end position="1197"/>
    </location>
</feature>
<evidence type="ECO:0000256" key="1">
    <source>
        <dbReference type="SAM" id="MobiDB-lite"/>
    </source>
</evidence>
<dbReference type="EMBL" id="BQNB010021160">
    <property type="protein sequence ID" value="GJU03507.1"/>
    <property type="molecule type" value="Genomic_DNA"/>
</dbReference>
<evidence type="ECO:0000313" key="3">
    <source>
        <dbReference type="EMBL" id="GJU03507.1"/>
    </source>
</evidence>
<dbReference type="Pfam" id="PF07727">
    <property type="entry name" value="RVT_2"/>
    <property type="match status" value="1"/>
</dbReference>
<dbReference type="SUPFAM" id="SSF56672">
    <property type="entry name" value="DNA/RNA polymerases"/>
    <property type="match status" value="1"/>
</dbReference>